<feature type="chain" id="PRO_5015484346" description="Putrescine-binding periplasmic protein" evidence="6">
    <location>
        <begin position="23"/>
        <end position="366"/>
    </location>
</feature>
<dbReference type="InterPro" id="IPR001188">
    <property type="entry name" value="Sperm_putr-bd"/>
</dbReference>
<sequence>MTKFPRLTLAALALVTAATAHADDAKTLHIYNWSDYIAEDTLSNFEKETGIKVVYDVFDSNEMLEAKVLSGKTGYDLVVPTGAFLSRQISVGAFQPLDKSKLPNWKNLDPSLLKEMASFDPGNKYGVPYMWGTTGIGYNVDAIKKRLGDDAPVGSWDLLFKPEYISKLADCGVAFLDSPTDIIPSVLAYLGKPPNSTNADDYEKAAKPLLESIRPYIRYFHSSQYINDLANGDICAAIGYSGDILQAASRAEEAKNGVKIAYSIPKEGAQLWIDSFAIPKDSAHPELAHKFLNYLMEPKVIADVTNYVWYANPNAAADQYVNKDILDDPSIYPPAEVKKNLYVYKTKDAKLQRVMTRVWTGITSGQ</sequence>
<protein>
    <recommendedName>
        <fullName evidence="5">Putrescine-binding periplasmic protein</fullName>
    </recommendedName>
</protein>
<accession>A0A2S5KLH0</accession>
<dbReference type="SUPFAM" id="SSF53850">
    <property type="entry name" value="Periplasmic binding protein-like II"/>
    <property type="match status" value="1"/>
</dbReference>
<evidence type="ECO:0000256" key="1">
    <source>
        <dbReference type="ARBA" id="ARBA00004418"/>
    </source>
</evidence>
<comment type="similarity">
    <text evidence="5">Belongs to the bacterial solute-binding protein PotD/PotF family.</text>
</comment>
<dbReference type="PANTHER" id="PTHR30222">
    <property type="entry name" value="SPERMIDINE/PUTRESCINE-BINDING PERIPLASMIC PROTEIN"/>
    <property type="match status" value="1"/>
</dbReference>
<evidence type="ECO:0000256" key="2">
    <source>
        <dbReference type="ARBA" id="ARBA00022448"/>
    </source>
</evidence>
<dbReference type="GO" id="GO:0019808">
    <property type="term" value="F:polyamine binding"/>
    <property type="evidence" value="ECO:0007669"/>
    <property type="project" value="InterPro"/>
</dbReference>
<gene>
    <name evidence="7" type="ORF">C4K68_19275</name>
</gene>
<dbReference type="PRINTS" id="PR00909">
    <property type="entry name" value="SPERMDNBNDNG"/>
</dbReference>
<feature type="signal peptide" evidence="6">
    <location>
        <begin position="1"/>
        <end position="22"/>
    </location>
</feature>
<comment type="caution">
    <text evidence="7">The sequence shown here is derived from an EMBL/GenBank/DDBJ whole genome shotgun (WGS) entry which is preliminary data.</text>
</comment>
<dbReference type="Proteomes" id="UP000238196">
    <property type="component" value="Unassembled WGS sequence"/>
</dbReference>
<dbReference type="GO" id="GO:0042597">
    <property type="term" value="C:periplasmic space"/>
    <property type="evidence" value="ECO:0007669"/>
    <property type="project" value="UniProtKB-SubCell"/>
</dbReference>
<evidence type="ECO:0000256" key="3">
    <source>
        <dbReference type="ARBA" id="ARBA00022729"/>
    </source>
</evidence>
<dbReference type="AlphaFoldDB" id="A0A2S5KLH0"/>
<proteinExistence type="inferred from homology"/>
<dbReference type="Pfam" id="PF13416">
    <property type="entry name" value="SBP_bac_8"/>
    <property type="match status" value="1"/>
</dbReference>
<evidence type="ECO:0000256" key="5">
    <source>
        <dbReference type="PIRNR" id="PIRNR019574"/>
    </source>
</evidence>
<organism evidence="7 8">
    <name type="scientific">Proteobacteria bacterium 228</name>
    <dbReference type="NCBI Taxonomy" id="2083153"/>
    <lineage>
        <taxon>Bacteria</taxon>
        <taxon>Pseudomonadati</taxon>
        <taxon>Pseudomonadota</taxon>
    </lineage>
</organism>
<comment type="subcellular location">
    <subcellularLocation>
        <location evidence="1 5">Periplasm</location>
    </subcellularLocation>
</comment>
<dbReference type="PIRSF" id="PIRSF019574">
    <property type="entry name" value="Periplasmic_polyamine_BP"/>
    <property type="match status" value="1"/>
</dbReference>
<name>A0A2S5KLH0_9PROT</name>
<keyword evidence="2 5" id="KW-0813">Transport</keyword>
<dbReference type="EMBL" id="PRLP01000075">
    <property type="protein sequence ID" value="PPC75671.1"/>
    <property type="molecule type" value="Genomic_DNA"/>
</dbReference>
<dbReference type="GO" id="GO:0015846">
    <property type="term" value="P:polyamine transport"/>
    <property type="evidence" value="ECO:0007669"/>
    <property type="project" value="InterPro"/>
</dbReference>
<evidence type="ECO:0000313" key="8">
    <source>
        <dbReference type="Proteomes" id="UP000238196"/>
    </source>
</evidence>
<reference evidence="7 8" key="1">
    <citation type="submission" date="2018-02" db="EMBL/GenBank/DDBJ databases">
        <title>novel marine gammaproteobacteria from coastal saline agro ecosystem.</title>
        <authorList>
            <person name="Krishnan R."/>
            <person name="Ramesh Kumar N."/>
        </authorList>
    </citation>
    <scope>NUCLEOTIDE SEQUENCE [LARGE SCALE GENOMIC DNA]</scope>
    <source>
        <strain evidence="7 8">228</strain>
    </source>
</reference>
<dbReference type="PANTHER" id="PTHR30222:SF12">
    <property type="entry name" value="NORSPERMIDINE SENSOR"/>
    <property type="match status" value="1"/>
</dbReference>
<keyword evidence="3 6" id="KW-0732">Signal</keyword>
<dbReference type="OrthoDB" id="9769319at2"/>
<evidence type="ECO:0000313" key="7">
    <source>
        <dbReference type="EMBL" id="PPC75671.1"/>
    </source>
</evidence>
<keyword evidence="4 5" id="KW-0574">Periplasm</keyword>
<dbReference type="CDD" id="cd13659">
    <property type="entry name" value="PBP2_PotF"/>
    <property type="match status" value="1"/>
</dbReference>
<evidence type="ECO:0000256" key="4">
    <source>
        <dbReference type="ARBA" id="ARBA00022764"/>
    </source>
</evidence>
<dbReference type="Gene3D" id="3.40.190.10">
    <property type="entry name" value="Periplasmic binding protein-like II"/>
    <property type="match status" value="2"/>
</dbReference>
<evidence type="ECO:0000256" key="6">
    <source>
        <dbReference type="SAM" id="SignalP"/>
    </source>
</evidence>
<comment type="function">
    <text evidence="5">Required for the activity of the bacterial periplasmic transport system of putrescine.</text>
</comment>
<dbReference type="InterPro" id="IPR006059">
    <property type="entry name" value="SBP"/>
</dbReference>